<proteinExistence type="predicted"/>
<keyword evidence="2" id="KW-1185">Reference proteome</keyword>
<reference evidence="1 2" key="1">
    <citation type="submission" date="2018-03" db="EMBL/GenBank/DDBJ databases">
        <title>Genomic Encyclopedia of Type Strains, Phase III (KMG-III): the genomes of soil and plant-associated and newly described type strains.</title>
        <authorList>
            <person name="Whitman W."/>
        </authorList>
    </citation>
    <scope>NUCLEOTIDE SEQUENCE [LARGE SCALE GENOMIC DNA]</scope>
    <source>
        <strain evidence="1 2">VKM Ac-1602</strain>
    </source>
</reference>
<dbReference type="EMBL" id="QGDV01000002">
    <property type="protein sequence ID" value="PWJ66057.1"/>
    <property type="molecule type" value="Genomic_DNA"/>
</dbReference>
<organism evidence="1 2">
    <name type="scientific">Rathayibacter iranicus NCPPB 2253 = VKM Ac-1602</name>
    <dbReference type="NCBI Taxonomy" id="1328868"/>
    <lineage>
        <taxon>Bacteria</taxon>
        <taxon>Bacillati</taxon>
        <taxon>Actinomycetota</taxon>
        <taxon>Actinomycetes</taxon>
        <taxon>Micrococcales</taxon>
        <taxon>Microbacteriaceae</taxon>
        <taxon>Rathayibacter</taxon>
    </lineage>
</organism>
<protein>
    <submittedName>
        <fullName evidence="1">Uncharacterized protein</fullName>
    </submittedName>
</protein>
<accession>A0ABX5LJB5</accession>
<evidence type="ECO:0000313" key="2">
    <source>
        <dbReference type="Proteomes" id="UP000245674"/>
    </source>
</evidence>
<evidence type="ECO:0000313" key="1">
    <source>
        <dbReference type="EMBL" id="PWJ66057.1"/>
    </source>
</evidence>
<dbReference type="Proteomes" id="UP000245674">
    <property type="component" value="Unassembled WGS sequence"/>
</dbReference>
<sequence length="85" mass="8823">MVRTPLGVRTLVVKGGSRPSVLQVSAGPNEERRRALAAVLRQGRRRATSASMSVSASARAAILVCAALSSGREGEGKRPQKVIGA</sequence>
<gene>
    <name evidence="1" type="ORF">B0H03_102203</name>
</gene>
<name>A0ABX5LJB5_9MICO</name>
<comment type="caution">
    <text evidence="1">The sequence shown here is derived from an EMBL/GenBank/DDBJ whole genome shotgun (WGS) entry which is preliminary data.</text>
</comment>